<dbReference type="SFLD" id="SFLDG00002">
    <property type="entry name" value="C1.7:_P-type_atpase_like"/>
    <property type="match status" value="1"/>
</dbReference>
<dbReference type="Pfam" id="PF00122">
    <property type="entry name" value="E1-E2_ATPase"/>
    <property type="match status" value="1"/>
</dbReference>
<dbReference type="Pfam" id="PF08282">
    <property type="entry name" value="Hydrolase_3"/>
    <property type="match status" value="1"/>
</dbReference>
<dbReference type="InterPro" id="IPR023299">
    <property type="entry name" value="ATPase_P-typ_cyto_dom_N"/>
</dbReference>
<dbReference type="NCBIfam" id="TIGR01494">
    <property type="entry name" value="ATPase_P-type"/>
    <property type="match status" value="2"/>
</dbReference>
<dbReference type="InterPro" id="IPR018303">
    <property type="entry name" value="ATPase_P-typ_P_site"/>
</dbReference>
<dbReference type="GO" id="GO:0005391">
    <property type="term" value="F:P-type sodium:potassium-exchanging transporter activity"/>
    <property type="evidence" value="ECO:0007669"/>
    <property type="project" value="TreeGrafter"/>
</dbReference>
<evidence type="ECO:0000259" key="11">
    <source>
        <dbReference type="SMART" id="SM00831"/>
    </source>
</evidence>
<dbReference type="InterPro" id="IPR050510">
    <property type="entry name" value="Cation_transp_ATPase_P-type"/>
</dbReference>
<evidence type="ECO:0000256" key="2">
    <source>
        <dbReference type="ARBA" id="ARBA00005675"/>
    </source>
</evidence>
<sequence length="931" mass="100261">MTMNKVYLKHKEEVLTALTTNRTHGLTSAEAEARLAKFGPNALKAAPTIPAWRQFLLTLKEPLVIILFVAVGLALLSAAYDFFVTGNHGHGMAAIYESIAILILIGVNSGLGYWQAQSAKKSMDALRNMADHQARVLRDGIWEDVPVAELVPGDIVRVQTGDFLEADVRWLRVANLQTSEAHLTGEAEPVSKQSHALTEEVELGDQTNMGFSGSMITAGNGYGVVVATGMETELGKIAKLMNDVQTQKTPIERVVHSLSKKLMIVAIGIVFLTLGLALFKAYQQTGNLSFEILAASLSTAIALAVAAIPDALPAVLSIVLTIGATKLAKNQGLIKSLNSVETLGATNYIASDKTGTLTKNEMTVTRFFANGAHYEVEGNGYDTTGDFLPVDEQDTPAVEQFLQAAVLNNEANVTQDEDGRSQPFGNPTDVALVVAGAKGGIDRATLLEKTDQRDIDIFRVLPFDSTRKMMSVVIKENGQFKVLTKGAPDVILQKTDQVVDHDQLVPIADARADMEKVILDFANDALRTIAITERAIDESLALHGETAELEQHLTLLGIAGIIDPPRPEVKRSIQTLHAAGVNVVMITGDHAATARAIAYKLGIVQKKDAQVIEGAMLDKLPDAELDDVVLEARVYARVSPEHKQRIVKALQRRGQVVAMTGDGINDAPALRAADIGIAMGINGTEVTKDAADLILLDDKFTTIEKSVAAGRTIFGNIKNFMRHELTTNVAEVLALLLGVILMTGPIGHVSVTTPTLTALMVLWVNMISDALPSFALAYDKPQADQMKQKPRDTNTSILKGMVGRIFVRGTVMGGTVYVAFIWAASAGLPAATAQTIAFLTLVFGQLWHVFDARSTTTLYRRNPFSNIKLLAAVSFAAVSSLLVTTLPFFNVVMGTQMLTWQQYLLVTVLPAIPTLVLSGIKEAWLAVAGKK</sequence>
<comment type="similarity">
    <text evidence="2">Belongs to the cation transport ATPase (P-type) (TC 3.A.3) family. Type IIA subfamily.</text>
</comment>
<feature type="transmembrane region" description="Helical" evidence="10">
    <location>
        <begin position="262"/>
        <end position="282"/>
    </location>
</feature>
<evidence type="ECO:0000313" key="13">
    <source>
        <dbReference type="Proteomes" id="UP000051984"/>
    </source>
</evidence>
<feature type="transmembrane region" description="Helical" evidence="10">
    <location>
        <begin position="805"/>
        <end position="824"/>
    </location>
</feature>
<dbReference type="GO" id="GO:1990573">
    <property type="term" value="P:potassium ion import across plasma membrane"/>
    <property type="evidence" value="ECO:0007669"/>
    <property type="project" value="TreeGrafter"/>
</dbReference>
<evidence type="ECO:0000256" key="9">
    <source>
        <dbReference type="ARBA" id="ARBA00023136"/>
    </source>
</evidence>
<dbReference type="SUPFAM" id="SSF56784">
    <property type="entry name" value="HAD-like"/>
    <property type="match status" value="1"/>
</dbReference>
<evidence type="ECO:0000256" key="4">
    <source>
        <dbReference type="ARBA" id="ARBA00022692"/>
    </source>
</evidence>
<dbReference type="InterPro" id="IPR036412">
    <property type="entry name" value="HAD-like_sf"/>
</dbReference>
<reference evidence="12 13" key="1">
    <citation type="journal article" date="2015" name="Genome Announc.">
        <title>Expanding the biotechnology potential of lactobacilli through comparative genomics of 213 strains and associated genera.</title>
        <authorList>
            <person name="Sun Z."/>
            <person name="Harris H.M."/>
            <person name="McCann A."/>
            <person name="Guo C."/>
            <person name="Argimon S."/>
            <person name="Zhang W."/>
            <person name="Yang X."/>
            <person name="Jeffery I.B."/>
            <person name="Cooney J.C."/>
            <person name="Kagawa T.F."/>
            <person name="Liu W."/>
            <person name="Song Y."/>
            <person name="Salvetti E."/>
            <person name="Wrobel A."/>
            <person name="Rasinkangas P."/>
            <person name="Parkhill J."/>
            <person name="Rea M.C."/>
            <person name="O'Sullivan O."/>
            <person name="Ritari J."/>
            <person name="Douillard F.P."/>
            <person name="Paul Ross R."/>
            <person name="Yang R."/>
            <person name="Briner A.E."/>
            <person name="Felis G.E."/>
            <person name="de Vos W.M."/>
            <person name="Barrangou R."/>
            <person name="Klaenhammer T.R."/>
            <person name="Caufield P.W."/>
            <person name="Cui Y."/>
            <person name="Zhang H."/>
            <person name="O'Toole P.W."/>
        </authorList>
    </citation>
    <scope>NUCLEOTIDE SEQUENCE [LARGE SCALE GENOMIC DNA]</scope>
    <source>
        <strain evidence="12 13">DSM 20178</strain>
    </source>
</reference>
<keyword evidence="7" id="KW-1278">Translocase</keyword>
<evidence type="ECO:0000256" key="5">
    <source>
        <dbReference type="ARBA" id="ARBA00022741"/>
    </source>
</evidence>
<comment type="subcellular location">
    <subcellularLocation>
        <location evidence="1">Cell membrane</location>
        <topology evidence="1">Multi-pass membrane protein</topology>
    </subcellularLocation>
</comment>
<dbReference type="SUPFAM" id="SSF81653">
    <property type="entry name" value="Calcium ATPase, transduction domain A"/>
    <property type="match status" value="1"/>
</dbReference>
<dbReference type="Pfam" id="PF00690">
    <property type="entry name" value="Cation_ATPase_N"/>
    <property type="match status" value="1"/>
</dbReference>
<dbReference type="AlphaFoldDB" id="A0A0R1EYX6"/>
<evidence type="ECO:0000256" key="1">
    <source>
        <dbReference type="ARBA" id="ARBA00004651"/>
    </source>
</evidence>
<dbReference type="GO" id="GO:0016887">
    <property type="term" value="F:ATP hydrolysis activity"/>
    <property type="evidence" value="ECO:0007669"/>
    <property type="project" value="InterPro"/>
</dbReference>
<dbReference type="InterPro" id="IPR001757">
    <property type="entry name" value="P_typ_ATPase"/>
</dbReference>
<dbReference type="GO" id="GO:0006883">
    <property type="term" value="P:intracellular sodium ion homeostasis"/>
    <property type="evidence" value="ECO:0007669"/>
    <property type="project" value="TreeGrafter"/>
</dbReference>
<accession>A0A0R1EYX6</accession>
<feature type="transmembrane region" description="Helical" evidence="10">
    <location>
        <begin position="830"/>
        <end position="849"/>
    </location>
</feature>
<evidence type="ECO:0000256" key="3">
    <source>
        <dbReference type="ARBA" id="ARBA00022475"/>
    </source>
</evidence>
<protein>
    <submittedName>
        <fullName evidence="12">Cation-transporting ATPase</fullName>
    </submittedName>
</protein>
<comment type="caution">
    <text evidence="12">The sequence shown here is derived from an EMBL/GenBank/DDBJ whole genome shotgun (WGS) entry which is preliminary data.</text>
</comment>
<dbReference type="GO" id="GO:1902600">
    <property type="term" value="P:proton transmembrane transport"/>
    <property type="evidence" value="ECO:0007669"/>
    <property type="project" value="TreeGrafter"/>
</dbReference>
<dbReference type="Proteomes" id="UP000051984">
    <property type="component" value="Unassembled WGS sequence"/>
</dbReference>
<dbReference type="InterPro" id="IPR008250">
    <property type="entry name" value="ATPase_P-typ_transduc_dom_A_sf"/>
</dbReference>
<dbReference type="eggNOG" id="COG0474">
    <property type="taxonomic scope" value="Bacteria"/>
</dbReference>
<feature type="transmembrane region" description="Helical" evidence="10">
    <location>
        <begin position="758"/>
        <end position="778"/>
    </location>
</feature>
<dbReference type="InterPro" id="IPR059000">
    <property type="entry name" value="ATPase_P-type_domA"/>
</dbReference>
<dbReference type="EMBL" id="AZCT01000010">
    <property type="protein sequence ID" value="KRK12162.1"/>
    <property type="molecule type" value="Genomic_DNA"/>
</dbReference>
<keyword evidence="3" id="KW-1003">Cell membrane</keyword>
<dbReference type="InterPro" id="IPR004014">
    <property type="entry name" value="ATPase_P-typ_cation-transptr_N"/>
</dbReference>
<organism evidence="12 13">
    <name type="scientific">Lacticaseibacillus zeae DSM 20178 = KCTC 3804</name>
    <dbReference type="NCBI Taxonomy" id="1423816"/>
    <lineage>
        <taxon>Bacteria</taxon>
        <taxon>Bacillati</taxon>
        <taxon>Bacillota</taxon>
        <taxon>Bacilli</taxon>
        <taxon>Lactobacillales</taxon>
        <taxon>Lactobacillaceae</taxon>
        <taxon>Lacticaseibacillus</taxon>
    </lineage>
</organism>
<dbReference type="Gene3D" id="1.20.1110.10">
    <property type="entry name" value="Calcium-transporting ATPase, transmembrane domain"/>
    <property type="match status" value="1"/>
</dbReference>
<feature type="transmembrane region" description="Helical" evidence="10">
    <location>
        <begin position="869"/>
        <end position="889"/>
    </location>
</feature>
<keyword evidence="6" id="KW-0067">ATP-binding</keyword>
<dbReference type="PRINTS" id="PR00120">
    <property type="entry name" value="HATPASE"/>
</dbReference>
<evidence type="ECO:0000256" key="7">
    <source>
        <dbReference type="ARBA" id="ARBA00022967"/>
    </source>
</evidence>
<dbReference type="InterPro" id="IPR006068">
    <property type="entry name" value="ATPase_P-typ_cation-transptr_C"/>
</dbReference>
<dbReference type="SMART" id="SM00831">
    <property type="entry name" value="Cation_ATPase_N"/>
    <property type="match status" value="1"/>
</dbReference>
<dbReference type="SUPFAM" id="SSF81660">
    <property type="entry name" value="Metal cation-transporting ATPase, ATP-binding domain N"/>
    <property type="match status" value="1"/>
</dbReference>
<dbReference type="GO" id="GO:0005524">
    <property type="term" value="F:ATP binding"/>
    <property type="evidence" value="ECO:0007669"/>
    <property type="project" value="UniProtKB-KW"/>
</dbReference>
<dbReference type="Gene3D" id="3.40.1110.10">
    <property type="entry name" value="Calcium-transporting ATPase, cytoplasmic domain N"/>
    <property type="match status" value="1"/>
</dbReference>
<dbReference type="SFLD" id="SFLDF00027">
    <property type="entry name" value="p-type_atpase"/>
    <property type="match status" value="1"/>
</dbReference>
<keyword evidence="4 10" id="KW-0812">Transmembrane</keyword>
<feature type="transmembrane region" description="Helical" evidence="10">
    <location>
        <begin position="901"/>
        <end position="920"/>
    </location>
</feature>
<feature type="transmembrane region" description="Helical" evidence="10">
    <location>
        <begin position="725"/>
        <end position="746"/>
    </location>
</feature>
<dbReference type="PATRIC" id="fig|1423816.3.peg.579"/>
<dbReference type="InterPro" id="IPR044492">
    <property type="entry name" value="P_typ_ATPase_HD_dom"/>
</dbReference>
<feature type="transmembrane region" description="Helical" evidence="10">
    <location>
        <begin position="95"/>
        <end position="114"/>
    </location>
</feature>
<dbReference type="GO" id="GO:0036376">
    <property type="term" value="P:sodium ion export across plasma membrane"/>
    <property type="evidence" value="ECO:0007669"/>
    <property type="project" value="TreeGrafter"/>
</dbReference>
<evidence type="ECO:0000313" key="12">
    <source>
        <dbReference type="EMBL" id="KRK12162.1"/>
    </source>
</evidence>
<evidence type="ECO:0000256" key="10">
    <source>
        <dbReference type="SAM" id="Phobius"/>
    </source>
</evidence>
<dbReference type="InterPro" id="IPR023214">
    <property type="entry name" value="HAD_sf"/>
</dbReference>
<evidence type="ECO:0000256" key="8">
    <source>
        <dbReference type="ARBA" id="ARBA00022989"/>
    </source>
</evidence>
<keyword evidence="9 10" id="KW-0472">Membrane</keyword>
<name>A0A0R1EYX6_LACZE</name>
<dbReference type="GO" id="GO:0030007">
    <property type="term" value="P:intracellular potassium ion homeostasis"/>
    <property type="evidence" value="ECO:0007669"/>
    <property type="project" value="TreeGrafter"/>
</dbReference>
<keyword evidence="8 10" id="KW-1133">Transmembrane helix</keyword>
<feature type="domain" description="Cation-transporting P-type ATPase N-terminal" evidence="11">
    <location>
        <begin position="5"/>
        <end position="79"/>
    </location>
</feature>
<proteinExistence type="inferred from homology"/>
<keyword evidence="5" id="KW-0547">Nucleotide-binding</keyword>
<dbReference type="GO" id="GO:0005886">
    <property type="term" value="C:plasma membrane"/>
    <property type="evidence" value="ECO:0007669"/>
    <property type="project" value="UniProtKB-SubCell"/>
</dbReference>
<dbReference type="SUPFAM" id="SSF81665">
    <property type="entry name" value="Calcium ATPase, transmembrane domain M"/>
    <property type="match status" value="1"/>
</dbReference>
<feature type="transmembrane region" description="Helical" evidence="10">
    <location>
        <begin position="63"/>
        <end position="83"/>
    </location>
</feature>
<gene>
    <name evidence="12" type="ORF">FD51_GL000575</name>
</gene>
<evidence type="ECO:0000256" key="6">
    <source>
        <dbReference type="ARBA" id="ARBA00022840"/>
    </source>
</evidence>
<dbReference type="InterPro" id="IPR023298">
    <property type="entry name" value="ATPase_P-typ_TM_dom_sf"/>
</dbReference>
<dbReference type="PANTHER" id="PTHR43294">
    <property type="entry name" value="SODIUM/POTASSIUM-TRANSPORTING ATPASE SUBUNIT ALPHA"/>
    <property type="match status" value="1"/>
</dbReference>
<dbReference type="Gene3D" id="3.40.50.1000">
    <property type="entry name" value="HAD superfamily/HAD-like"/>
    <property type="match status" value="1"/>
</dbReference>
<dbReference type="Gene3D" id="2.70.150.10">
    <property type="entry name" value="Calcium-transporting ATPase, cytoplasmic transduction domain A"/>
    <property type="match status" value="1"/>
</dbReference>
<dbReference type="PROSITE" id="PS00154">
    <property type="entry name" value="ATPASE_E1_E2"/>
    <property type="match status" value="1"/>
</dbReference>
<dbReference type="PRINTS" id="PR00119">
    <property type="entry name" value="CATATPASE"/>
</dbReference>
<dbReference type="FunFam" id="3.40.50.1000:FF:000028">
    <property type="entry name" value="Calcium-transporting P-type ATPase, putative"/>
    <property type="match status" value="1"/>
</dbReference>
<dbReference type="PANTHER" id="PTHR43294:SF21">
    <property type="entry name" value="CATION TRANSPORTING ATPASE"/>
    <property type="match status" value="1"/>
</dbReference>
<dbReference type="SFLD" id="SFLDS00003">
    <property type="entry name" value="Haloacid_Dehalogenase"/>
    <property type="match status" value="1"/>
</dbReference>
<dbReference type="Pfam" id="PF00689">
    <property type="entry name" value="Cation_ATPase_C"/>
    <property type="match status" value="1"/>
</dbReference>
<dbReference type="Pfam" id="PF13246">
    <property type="entry name" value="Cation_ATPase"/>
    <property type="match status" value="1"/>
</dbReference>